<protein>
    <submittedName>
        <fullName evidence="1">Uncharacterized protein</fullName>
    </submittedName>
</protein>
<dbReference type="AlphaFoldDB" id="A0AAU9JCQ1"/>
<evidence type="ECO:0000313" key="1">
    <source>
        <dbReference type="EMBL" id="CAG9324038.1"/>
    </source>
</evidence>
<reference evidence="1" key="1">
    <citation type="submission" date="2021-09" db="EMBL/GenBank/DDBJ databases">
        <authorList>
            <consortium name="AG Swart"/>
            <person name="Singh M."/>
            <person name="Singh A."/>
            <person name="Seah K."/>
            <person name="Emmerich C."/>
        </authorList>
    </citation>
    <scope>NUCLEOTIDE SEQUENCE</scope>
    <source>
        <strain evidence="1">ATCC30299</strain>
    </source>
</reference>
<dbReference type="Proteomes" id="UP001162131">
    <property type="component" value="Unassembled WGS sequence"/>
</dbReference>
<name>A0AAU9JCQ1_9CILI</name>
<dbReference type="EMBL" id="CAJZBQ010000035">
    <property type="protein sequence ID" value="CAG9324038.1"/>
    <property type="molecule type" value="Genomic_DNA"/>
</dbReference>
<evidence type="ECO:0000313" key="2">
    <source>
        <dbReference type="Proteomes" id="UP001162131"/>
    </source>
</evidence>
<gene>
    <name evidence="1" type="ORF">BSTOLATCC_MIC35060</name>
</gene>
<accession>A0AAU9JCQ1</accession>
<keyword evidence="2" id="KW-1185">Reference proteome</keyword>
<dbReference type="PANTHER" id="PTHR31789">
    <property type="entry name" value="OS05G0482600 PROTEIN"/>
    <property type="match status" value="1"/>
</dbReference>
<comment type="caution">
    <text evidence="1">The sequence shown here is derived from an EMBL/GenBank/DDBJ whole genome shotgun (WGS) entry which is preliminary data.</text>
</comment>
<dbReference type="Pfam" id="PF25463">
    <property type="entry name" value="DUF7899"/>
    <property type="match status" value="1"/>
</dbReference>
<dbReference type="PROSITE" id="PS00678">
    <property type="entry name" value="WD_REPEATS_1"/>
    <property type="match status" value="1"/>
</dbReference>
<dbReference type="InterPro" id="IPR019775">
    <property type="entry name" value="WD40_repeat_CS"/>
</dbReference>
<proteinExistence type="predicted"/>
<dbReference type="InterPro" id="IPR036322">
    <property type="entry name" value="WD40_repeat_dom_sf"/>
</dbReference>
<dbReference type="PANTHER" id="PTHR31789:SF1">
    <property type="entry name" value="OS05G0482600 PROTEIN"/>
    <property type="match status" value="1"/>
</dbReference>
<dbReference type="SUPFAM" id="SSF50978">
    <property type="entry name" value="WD40 repeat-like"/>
    <property type="match status" value="1"/>
</dbReference>
<dbReference type="InterPro" id="IPR057221">
    <property type="entry name" value="DUF7899"/>
</dbReference>
<organism evidence="1 2">
    <name type="scientific">Blepharisma stoltei</name>
    <dbReference type="NCBI Taxonomy" id="1481888"/>
    <lineage>
        <taxon>Eukaryota</taxon>
        <taxon>Sar</taxon>
        <taxon>Alveolata</taxon>
        <taxon>Ciliophora</taxon>
        <taxon>Postciliodesmatophora</taxon>
        <taxon>Heterotrichea</taxon>
        <taxon>Heterotrichida</taxon>
        <taxon>Blepharismidae</taxon>
        <taxon>Blepharisma</taxon>
    </lineage>
</organism>
<sequence>MIFLYRAISYILISTFFHFDKKLNSPKINLKIKMTNIPNSLFLRETGQLECSYFQMKNQYKSLTAISPSSSKRHSLRKGGISEIIPTSSFLFVITNRGCCLVLDKVTCKELFNLTGESEKTRTLFYNKANQSVILITLRDEDLDGRLICRSYPMESIEKGALESVPIFKDEDLRTPGFIEFDDTNQIILTRSATRGSFKFWRMNNYSLAFQIADPLVEEIRLSTDLVLLVYGPQGGVLTSKLVSIANGHLLNVYQIPIKPVRMIELLELFNQFLLLKQAGEPLVIFDLLQSTHILVANFFSPQAFIFLQEKMKFLALRAGIIELWDFQGNLLKTFHAPLCTSIRAYVPSRLYVTRKQDLLLICCSESRTPGRPSNVTRNDRKSSGVIKVLELMSGTCIAEIVADRLLVNVSTLAYDEYYGSIYTGHSNGTLIMWDN</sequence>